<dbReference type="OrthoDB" id="2930540at2"/>
<feature type="transmembrane region" description="Helical" evidence="1">
    <location>
        <begin position="43"/>
        <end position="62"/>
    </location>
</feature>
<organism evidence="2 3">
    <name type="scientific">Halalkalibacillus sediminis</name>
    <dbReference type="NCBI Taxonomy" id="2018042"/>
    <lineage>
        <taxon>Bacteria</taxon>
        <taxon>Bacillati</taxon>
        <taxon>Bacillota</taxon>
        <taxon>Bacilli</taxon>
        <taxon>Bacillales</taxon>
        <taxon>Bacillaceae</taxon>
        <taxon>Halalkalibacillus</taxon>
    </lineage>
</organism>
<name>A0A2I0QTE8_9BACI</name>
<keyword evidence="1" id="KW-0472">Membrane</keyword>
<dbReference type="AlphaFoldDB" id="A0A2I0QTE8"/>
<dbReference type="RefSeq" id="WP_101331225.1">
    <property type="nucleotide sequence ID" value="NZ_PJNH01000002.1"/>
</dbReference>
<protein>
    <submittedName>
        <fullName evidence="2">Uncharacterized protein</fullName>
    </submittedName>
</protein>
<dbReference type="EMBL" id="PJNH01000002">
    <property type="protein sequence ID" value="PKR77617.1"/>
    <property type="molecule type" value="Genomic_DNA"/>
</dbReference>
<accession>A0A2I0QTE8</accession>
<keyword evidence="1" id="KW-1133">Transmembrane helix</keyword>
<sequence length="63" mass="6948">MFWYATIGIIVCVIALVITLSLGGKSDEGYYKSTKRNVTNLSLIYIVTIIGAFIALGLFIYLL</sequence>
<evidence type="ECO:0000256" key="1">
    <source>
        <dbReference type="SAM" id="Phobius"/>
    </source>
</evidence>
<reference evidence="2 3" key="1">
    <citation type="submission" date="2017-06" db="EMBL/GenBank/DDBJ databases">
        <title>the draft geome sequence of Illustriluteabacillus marina B3227.</title>
        <authorList>
            <person name="He R.-H."/>
            <person name="Du Z.-J."/>
        </authorList>
    </citation>
    <scope>NUCLEOTIDE SEQUENCE [LARGE SCALE GENOMIC DNA]</scope>
    <source>
        <strain evidence="2 3">B3227</strain>
    </source>
</reference>
<comment type="caution">
    <text evidence="2">The sequence shown here is derived from an EMBL/GenBank/DDBJ whole genome shotgun (WGS) entry which is preliminary data.</text>
</comment>
<evidence type="ECO:0000313" key="3">
    <source>
        <dbReference type="Proteomes" id="UP000243524"/>
    </source>
</evidence>
<keyword evidence="1" id="KW-0812">Transmembrane</keyword>
<proteinExistence type="predicted"/>
<evidence type="ECO:0000313" key="2">
    <source>
        <dbReference type="EMBL" id="PKR77617.1"/>
    </source>
</evidence>
<dbReference type="Proteomes" id="UP000243524">
    <property type="component" value="Unassembled WGS sequence"/>
</dbReference>
<keyword evidence="3" id="KW-1185">Reference proteome</keyword>
<gene>
    <name evidence="2" type="ORF">CEY16_06685</name>
</gene>
<feature type="transmembrane region" description="Helical" evidence="1">
    <location>
        <begin position="6"/>
        <end position="23"/>
    </location>
</feature>